<accession>A0ACB8RH39</accession>
<reference evidence="1" key="2">
    <citation type="journal article" date="2022" name="New Phytol.">
        <title>Evolutionary transition to the ectomycorrhizal habit in the genomes of a hyperdiverse lineage of mushroom-forming fungi.</title>
        <authorList>
            <person name="Looney B."/>
            <person name="Miyauchi S."/>
            <person name="Morin E."/>
            <person name="Drula E."/>
            <person name="Courty P.E."/>
            <person name="Kohler A."/>
            <person name="Kuo A."/>
            <person name="LaButti K."/>
            <person name="Pangilinan J."/>
            <person name="Lipzen A."/>
            <person name="Riley R."/>
            <person name="Andreopoulos W."/>
            <person name="He G."/>
            <person name="Johnson J."/>
            <person name="Nolan M."/>
            <person name="Tritt A."/>
            <person name="Barry K.W."/>
            <person name="Grigoriev I.V."/>
            <person name="Nagy L.G."/>
            <person name="Hibbett D."/>
            <person name="Henrissat B."/>
            <person name="Matheny P.B."/>
            <person name="Labbe J."/>
            <person name="Martin F.M."/>
        </authorList>
    </citation>
    <scope>NUCLEOTIDE SEQUENCE</scope>
    <source>
        <strain evidence="1">FP105234-sp</strain>
    </source>
</reference>
<organism evidence="1 2">
    <name type="scientific">Auriscalpium vulgare</name>
    <dbReference type="NCBI Taxonomy" id="40419"/>
    <lineage>
        <taxon>Eukaryota</taxon>
        <taxon>Fungi</taxon>
        <taxon>Dikarya</taxon>
        <taxon>Basidiomycota</taxon>
        <taxon>Agaricomycotina</taxon>
        <taxon>Agaricomycetes</taxon>
        <taxon>Russulales</taxon>
        <taxon>Auriscalpiaceae</taxon>
        <taxon>Auriscalpium</taxon>
    </lineage>
</organism>
<evidence type="ECO:0000313" key="2">
    <source>
        <dbReference type="Proteomes" id="UP000814033"/>
    </source>
</evidence>
<comment type="caution">
    <text evidence="1">The sequence shown here is derived from an EMBL/GenBank/DDBJ whole genome shotgun (WGS) entry which is preliminary data.</text>
</comment>
<protein>
    <submittedName>
        <fullName evidence="1">Uncharacterized protein</fullName>
    </submittedName>
</protein>
<proteinExistence type="predicted"/>
<reference evidence="1" key="1">
    <citation type="submission" date="2021-02" db="EMBL/GenBank/DDBJ databases">
        <authorList>
            <consortium name="DOE Joint Genome Institute"/>
            <person name="Ahrendt S."/>
            <person name="Looney B.P."/>
            <person name="Miyauchi S."/>
            <person name="Morin E."/>
            <person name="Drula E."/>
            <person name="Courty P.E."/>
            <person name="Chicoki N."/>
            <person name="Fauchery L."/>
            <person name="Kohler A."/>
            <person name="Kuo A."/>
            <person name="Labutti K."/>
            <person name="Pangilinan J."/>
            <person name="Lipzen A."/>
            <person name="Riley R."/>
            <person name="Andreopoulos W."/>
            <person name="He G."/>
            <person name="Johnson J."/>
            <person name="Barry K.W."/>
            <person name="Grigoriev I.V."/>
            <person name="Nagy L."/>
            <person name="Hibbett D."/>
            <person name="Henrissat B."/>
            <person name="Matheny P.B."/>
            <person name="Labbe J."/>
            <person name="Martin F."/>
        </authorList>
    </citation>
    <scope>NUCLEOTIDE SEQUENCE</scope>
    <source>
        <strain evidence="1">FP105234-sp</strain>
    </source>
</reference>
<evidence type="ECO:0000313" key="1">
    <source>
        <dbReference type="EMBL" id="KAI0043325.1"/>
    </source>
</evidence>
<dbReference type="Proteomes" id="UP000814033">
    <property type="component" value="Unassembled WGS sequence"/>
</dbReference>
<sequence>MGQELSQKLETQSGKDLQGAPAEPQTSAGRRSHARHVEISTYEPGVIASDATKLPKPAKRDKGKRVVMKVPTPSPSTVSASPKNGLVELGSGGASAKRGKEKRVGMNGSTPRPSTSSKSAEVNELAESGSGAAGVRRKRLAMKPRPSTSRLAESGSGAASETGVMRRSKGPLPPPPPPPAATTKVPTAEVAAVHPVPETIPPGEPVPPVTQVESHENDSVHRSTSASSDTHDLSSGQMAVTPPAATTTDSAEEVAAVPSAPSKYSLREPVSPVPYMESHQNDSLNQSTSADIGTPDLCSDEEAVTPPAATTVAGPVADLRNADVKSTQAKSRPNLDGDDGQDIDTPVEDGAGRRLPYGNRGLWRVAGPYSDRLYGSKDSSSRARLLLPTAAGRMGDDAGRVYENHRPPCPYRERLTTAGREGRYFGPGGSSSQAAVTEKRFWHGPEETTGGYKRRRLEPAYPSTSYIVRPTATSGPILSGAASGVDAALAATWRRKLEHAYPSTSYIVRPSATSEPIFSGAASGPDAAVLGAAGPSVQTSPAQVQLDVGSNGSSASGLHDRAPMNPADTTAPFERRVTAHPLGPDVIDILRLRLGHIQRRSLDYSKQANDLITCFADTAEPFEWQIPAHPQGVPM</sequence>
<name>A0ACB8RH39_9AGAM</name>
<gene>
    <name evidence="1" type="ORF">FA95DRAFT_1609484</name>
</gene>
<keyword evidence="2" id="KW-1185">Reference proteome</keyword>
<dbReference type="EMBL" id="MU276023">
    <property type="protein sequence ID" value="KAI0043325.1"/>
    <property type="molecule type" value="Genomic_DNA"/>
</dbReference>